<protein>
    <submittedName>
        <fullName evidence="5">Uncharacterized protein</fullName>
    </submittedName>
</protein>
<keyword evidence="6" id="KW-1185">Reference proteome</keyword>
<dbReference type="Proteomes" id="UP001148018">
    <property type="component" value="Unassembled WGS sequence"/>
</dbReference>
<evidence type="ECO:0000256" key="3">
    <source>
        <dbReference type="ARBA" id="ARBA00022525"/>
    </source>
</evidence>
<dbReference type="InterPro" id="IPR010345">
    <property type="entry name" value="IL-17_fam"/>
</dbReference>
<evidence type="ECO:0000313" key="5">
    <source>
        <dbReference type="EMBL" id="KAJ3596514.1"/>
    </source>
</evidence>
<comment type="caution">
    <text evidence="5">The sequence shown here is derived from an EMBL/GenBank/DDBJ whole genome shotgun (WGS) entry which is preliminary data.</text>
</comment>
<dbReference type="SUPFAM" id="SSF51120">
    <property type="entry name" value="beta-Roll"/>
    <property type="match status" value="1"/>
</dbReference>
<dbReference type="SUPFAM" id="SSF57501">
    <property type="entry name" value="Cystine-knot cytokines"/>
    <property type="match status" value="1"/>
</dbReference>
<organism evidence="5 6">
    <name type="scientific">Muraenolepis orangiensis</name>
    <name type="common">Patagonian moray cod</name>
    <dbReference type="NCBI Taxonomy" id="630683"/>
    <lineage>
        <taxon>Eukaryota</taxon>
        <taxon>Metazoa</taxon>
        <taxon>Chordata</taxon>
        <taxon>Craniata</taxon>
        <taxon>Vertebrata</taxon>
        <taxon>Euteleostomi</taxon>
        <taxon>Actinopterygii</taxon>
        <taxon>Neopterygii</taxon>
        <taxon>Teleostei</taxon>
        <taxon>Neoteleostei</taxon>
        <taxon>Acanthomorphata</taxon>
        <taxon>Zeiogadaria</taxon>
        <taxon>Gadariae</taxon>
        <taxon>Gadiformes</taxon>
        <taxon>Muraenolepidoidei</taxon>
        <taxon>Muraenolepididae</taxon>
        <taxon>Muraenolepis</taxon>
    </lineage>
</organism>
<evidence type="ECO:0000256" key="4">
    <source>
        <dbReference type="ARBA" id="ARBA00022729"/>
    </source>
</evidence>
<dbReference type="GO" id="GO:0005576">
    <property type="term" value="C:extracellular region"/>
    <property type="evidence" value="ECO:0007669"/>
    <property type="project" value="UniProtKB-SubCell"/>
</dbReference>
<comment type="subcellular location">
    <subcellularLocation>
        <location evidence="1">Secreted</location>
    </subcellularLocation>
</comment>
<gene>
    <name evidence="5" type="ORF">NHX12_002921</name>
</gene>
<dbReference type="GO" id="GO:0005125">
    <property type="term" value="F:cytokine activity"/>
    <property type="evidence" value="ECO:0007669"/>
    <property type="project" value="InterPro"/>
</dbReference>
<dbReference type="InterPro" id="IPR029034">
    <property type="entry name" value="Cystine-knot_cytokine"/>
</dbReference>
<dbReference type="Pfam" id="PF06083">
    <property type="entry name" value="IL17"/>
    <property type="match status" value="1"/>
</dbReference>
<keyword evidence="4" id="KW-0732">Signal</keyword>
<comment type="similarity">
    <text evidence="2">Belongs to the IL-17 family.</text>
</comment>
<dbReference type="EMBL" id="JANIIK010000110">
    <property type="protein sequence ID" value="KAJ3596514.1"/>
    <property type="molecule type" value="Genomic_DNA"/>
</dbReference>
<evidence type="ECO:0000256" key="2">
    <source>
        <dbReference type="ARBA" id="ARBA00007236"/>
    </source>
</evidence>
<sequence length="262" mass="28818">MNDPLVGRSVNESLVGRSVDESLVGRSVNDPLVGRSVNESLVGRLVNDPLVGRSVNESLVGRSVNDPLVGRSVNESLVGRSVNDPLVGRLVNDPLVGRSVNDPLILLLCICCVTVRVSSSCWLEHQLEEKAHKKLRRLWDDQDPEPLPSSLGIPAKHCPVPSGGIGKQVKDRSISPWRYVYDTQGDRFPHTIAVAECQCEGCITIKRGENNAPTHDMTYNSVAITQSRLVLRKELCEDSIKYRLVWHSEPVAVGCTCVRPKN</sequence>
<dbReference type="InterPro" id="IPR011049">
    <property type="entry name" value="Serralysin-like_metalloprot_C"/>
</dbReference>
<name>A0A9Q0IF64_9TELE</name>
<proteinExistence type="inferred from homology"/>
<keyword evidence="3" id="KW-0964">Secreted</keyword>
<reference evidence="5" key="1">
    <citation type="submission" date="2022-07" db="EMBL/GenBank/DDBJ databases">
        <title>Chromosome-level genome of Muraenolepis orangiensis.</title>
        <authorList>
            <person name="Kim J."/>
        </authorList>
    </citation>
    <scope>NUCLEOTIDE SEQUENCE</scope>
    <source>
        <strain evidence="5">KU_S4_2022</strain>
        <tissue evidence="5">Muscle</tissue>
    </source>
</reference>
<dbReference type="AlphaFoldDB" id="A0A9Q0IF64"/>
<accession>A0A9Q0IF64</accession>
<evidence type="ECO:0000313" key="6">
    <source>
        <dbReference type="Proteomes" id="UP001148018"/>
    </source>
</evidence>
<evidence type="ECO:0000256" key="1">
    <source>
        <dbReference type="ARBA" id="ARBA00004613"/>
    </source>
</evidence>
<dbReference type="OrthoDB" id="6038945at2759"/>
<dbReference type="Gene3D" id="2.10.90.10">
    <property type="entry name" value="Cystine-knot cytokines"/>
    <property type="match status" value="1"/>
</dbReference>